<dbReference type="AlphaFoldDB" id="A0AAU9N808"/>
<evidence type="ECO:0000313" key="2">
    <source>
        <dbReference type="Proteomes" id="UP001157418"/>
    </source>
</evidence>
<protein>
    <submittedName>
        <fullName evidence="1">Uncharacterized protein</fullName>
    </submittedName>
</protein>
<comment type="caution">
    <text evidence="1">The sequence shown here is derived from an EMBL/GenBank/DDBJ whole genome shotgun (WGS) entry which is preliminary data.</text>
</comment>
<organism evidence="1 2">
    <name type="scientific">Lactuca virosa</name>
    <dbReference type="NCBI Taxonomy" id="75947"/>
    <lineage>
        <taxon>Eukaryota</taxon>
        <taxon>Viridiplantae</taxon>
        <taxon>Streptophyta</taxon>
        <taxon>Embryophyta</taxon>
        <taxon>Tracheophyta</taxon>
        <taxon>Spermatophyta</taxon>
        <taxon>Magnoliopsida</taxon>
        <taxon>eudicotyledons</taxon>
        <taxon>Gunneridae</taxon>
        <taxon>Pentapetalae</taxon>
        <taxon>asterids</taxon>
        <taxon>campanulids</taxon>
        <taxon>Asterales</taxon>
        <taxon>Asteraceae</taxon>
        <taxon>Cichorioideae</taxon>
        <taxon>Cichorieae</taxon>
        <taxon>Lactucinae</taxon>
        <taxon>Lactuca</taxon>
    </lineage>
</organism>
<evidence type="ECO:0000313" key="1">
    <source>
        <dbReference type="EMBL" id="CAH1433981.1"/>
    </source>
</evidence>
<accession>A0AAU9N808</accession>
<name>A0AAU9N808_9ASTR</name>
<dbReference type="EMBL" id="CAKMRJ010003334">
    <property type="protein sequence ID" value="CAH1433981.1"/>
    <property type="molecule type" value="Genomic_DNA"/>
</dbReference>
<gene>
    <name evidence="1" type="ORF">LVIROSA_LOCUS20536</name>
</gene>
<sequence length="85" mass="9596">MSSGSGFVSSLCNEIELAERSISLLQAFRNTLDVLASKGPLMEGNAMDRVVFFCFSLSEYKRIPSRPFALRLFTIYPMYNTFALK</sequence>
<keyword evidence="2" id="KW-1185">Reference proteome</keyword>
<dbReference type="Proteomes" id="UP001157418">
    <property type="component" value="Unassembled WGS sequence"/>
</dbReference>
<proteinExistence type="predicted"/>
<reference evidence="1 2" key="1">
    <citation type="submission" date="2022-01" db="EMBL/GenBank/DDBJ databases">
        <authorList>
            <person name="Xiong W."/>
            <person name="Schranz E."/>
        </authorList>
    </citation>
    <scope>NUCLEOTIDE SEQUENCE [LARGE SCALE GENOMIC DNA]</scope>
</reference>